<dbReference type="OrthoDB" id="6591873at2759"/>
<dbReference type="AlphaFoldDB" id="A0A8B8FUI9"/>
<reference evidence="2" key="1">
    <citation type="submission" date="2025-08" db="UniProtKB">
        <authorList>
            <consortium name="RefSeq"/>
        </authorList>
    </citation>
    <scope>IDENTIFICATION</scope>
    <source>
        <tissue evidence="2">Whole body</tissue>
    </source>
</reference>
<evidence type="ECO:0000313" key="2">
    <source>
        <dbReference type="RefSeq" id="XP_025414472.1"/>
    </source>
</evidence>
<keyword evidence="1" id="KW-1185">Reference proteome</keyword>
<accession>A0A8B8FUI9</accession>
<gene>
    <name evidence="2" type="primary">LOC112686427</name>
</gene>
<evidence type="ECO:0000313" key="1">
    <source>
        <dbReference type="Proteomes" id="UP000694846"/>
    </source>
</evidence>
<name>A0A8B8FUI9_9HEMI</name>
<proteinExistence type="predicted"/>
<dbReference type="Proteomes" id="UP000694846">
    <property type="component" value="Unplaced"/>
</dbReference>
<organism evidence="1 2">
    <name type="scientific">Sipha flava</name>
    <name type="common">yellow sugarcane aphid</name>
    <dbReference type="NCBI Taxonomy" id="143950"/>
    <lineage>
        <taxon>Eukaryota</taxon>
        <taxon>Metazoa</taxon>
        <taxon>Ecdysozoa</taxon>
        <taxon>Arthropoda</taxon>
        <taxon>Hexapoda</taxon>
        <taxon>Insecta</taxon>
        <taxon>Pterygota</taxon>
        <taxon>Neoptera</taxon>
        <taxon>Paraneoptera</taxon>
        <taxon>Hemiptera</taxon>
        <taxon>Sternorrhyncha</taxon>
        <taxon>Aphidomorpha</taxon>
        <taxon>Aphidoidea</taxon>
        <taxon>Aphididae</taxon>
        <taxon>Sipha</taxon>
    </lineage>
</organism>
<dbReference type="GeneID" id="112686427"/>
<sequence>MLKIPWTERVTNNEVLDKIKEQRQIWKSIQSRRGKMIGHILRHEGLLKKIIEGDVEGHIARGRPRAEYMTQIMQDMNKGNYKDLKELSYDREAWRAATNKSTDL</sequence>
<protein>
    <submittedName>
        <fullName evidence="2">Uncharacterized protein LOC112686427</fullName>
    </submittedName>
</protein>
<dbReference type="RefSeq" id="XP_025414472.1">
    <property type="nucleotide sequence ID" value="XM_025558687.1"/>
</dbReference>